<evidence type="ECO:0000259" key="9">
    <source>
        <dbReference type="PROSITE" id="PS52029"/>
    </source>
</evidence>
<dbReference type="GO" id="GO:0071972">
    <property type="term" value="F:peptidoglycan L,D-transpeptidase activity"/>
    <property type="evidence" value="ECO:0007669"/>
    <property type="project" value="TreeGrafter"/>
</dbReference>
<evidence type="ECO:0000256" key="4">
    <source>
        <dbReference type="ARBA" id="ARBA00022984"/>
    </source>
</evidence>
<dbReference type="UniPathway" id="UPA00219"/>
<proteinExistence type="predicted"/>
<reference evidence="10 11" key="1">
    <citation type="submission" date="2018-03" db="EMBL/GenBank/DDBJ databases">
        <title>Genomic Encyclopedia of Archaeal and Bacterial Type Strains, Phase II (KMG-II): from individual species to whole genera.</title>
        <authorList>
            <person name="Goeker M."/>
        </authorList>
    </citation>
    <scope>NUCLEOTIDE SEQUENCE [LARGE SCALE GENOMIC DNA]</scope>
    <source>
        <strain evidence="10 11">DSM 45601</strain>
    </source>
</reference>
<feature type="domain" description="L,D-TPase catalytic" evidence="9">
    <location>
        <begin position="270"/>
        <end position="397"/>
    </location>
</feature>
<keyword evidence="6 7" id="KW-0961">Cell wall biogenesis/degradation</keyword>
<comment type="caution">
    <text evidence="10">The sequence shown here is derived from an EMBL/GenBank/DDBJ whole genome shotgun (WGS) entry which is preliminary data.</text>
</comment>
<keyword evidence="10" id="KW-0449">Lipoprotein</keyword>
<dbReference type="PROSITE" id="PS52029">
    <property type="entry name" value="LD_TPASE"/>
    <property type="match status" value="1"/>
</dbReference>
<dbReference type="CDD" id="cd16913">
    <property type="entry name" value="YkuD_like"/>
    <property type="match status" value="1"/>
</dbReference>
<dbReference type="InterPro" id="IPR038063">
    <property type="entry name" value="Transpep_catalytic_dom"/>
</dbReference>
<dbReference type="GO" id="GO:0071555">
    <property type="term" value="P:cell wall organization"/>
    <property type="evidence" value="ECO:0007669"/>
    <property type="project" value="UniProtKB-UniRule"/>
</dbReference>
<keyword evidence="4 7" id="KW-0573">Peptidoglycan synthesis</keyword>
<dbReference type="AlphaFoldDB" id="A0A2T0PZT6"/>
<dbReference type="GO" id="GO:0008360">
    <property type="term" value="P:regulation of cell shape"/>
    <property type="evidence" value="ECO:0007669"/>
    <property type="project" value="UniProtKB-UniRule"/>
</dbReference>
<dbReference type="Gene3D" id="2.60.40.3710">
    <property type="match status" value="1"/>
</dbReference>
<evidence type="ECO:0000256" key="5">
    <source>
        <dbReference type="ARBA" id="ARBA00023315"/>
    </source>
</evidence>
<feature type="active site" description="Nucleophile" evidence="7">
    <location>
        <position position="373"/>
    </location>
</feature>
<evidence type="ECO:0000256" key="7">
    <source>
        <dbReference type="PROSITE-ProRule" id="PRU01373"/>
    </source>
</evidence>
<dbReference type="Proteomes" id="UP000237846">
    <property type="component" value="Unassembled WGS sequence"/>
</dbReference>
<comment type="pathway">
    <text evidence="1 7">Cell wall biogenesis; peptidoglycan biosynthesis.</text>
</comment>
<keyword evidence="3 7" id="KW-0133">Cell shape</keyword>
<gene>
    <name evidence="10" type="ORF">CLV72_10683</name>
</gene>
<dbReference type="EMBL" id="PVZC01000006">
    <property type="protein sequence ID" value="PRX97047.1"/>
    <property type="molecule type" value="Genomic_DNA"/>
</dbReference>
<dbReference type="InterPro" id="IPR041280">
    <property type="entry name" value="Big_10"/>
</dbReference>
<accession>A0A2T0PZT6</accession>
<sequence length="451" mass="47657">MEVEDVRGSAVLGRRKLAAALSGIALVFAAACQGGGTEASGTAGGGDPAAPEAAQVEIVPADGGADVRPDQPIVVTAATGTIEDVVVERAGGGASASPAADASAEDGGEQPGLDEVTGTLNDDSTVWTSTWTLHPGTEYTVTATAAIEGGEPTTVTSSFTTLTPEATVSVTDVTPQGDETVGVGLPIIVTFDREVHNKELVERALEVRSEEPAEGAWNWLSDTQAVFRTSEYWAPNQTVTLNARMAGVRSSQDVYGVQNSSYEFNIGDSQIFTVDTDSHRMTVEVNGEEVQDFPISAGNETTRAYTTTSGVHINMEKYEDLVMDSATVGIPEGHPDYYRIEARHAVRISNSGEFHHGAPWNGQLGQANTSHGCVNLSAADAEWVYNHSQRGDITVITGTDRELEWNNGWGFYQLSWDEWLGNSNLDEPWQTGPDAAGPPALPESASASPSE</sequence>
<keyword evidence="5" id="KW-0012">Acyltransferase</keyword>
<dbReference type="PANTHER" id="PTHR30582">
    <property type="entry name" value="L,D-TRANSPEPTIDASE"/>
    <property type="match status" value="1"/>
</dbReference>
<feature type="region of interest" description="Disordered" evidence="8">
    <location>
        <begin position="91"/>
        <end position="122"/>
    </location>
</feature>
<evidence type="ECO:0000256" key="6">
    <source>
        <dbReference type="ARBA" id="ARBA00023316"/>
    </source>
</evidence>
<dbReference type="Gene3D" id="2.60.40.3780">
    <property type="match status" value="1"/>
</dbReference>
<feature type="compositionally biased region" description="Low complexity" evidence="8">
    <location>
        <begin position="435"/>
        <end position="451"/>
    </location>
</feature>
<dbReference type="GO" id="GO:0005576">
    <property type="term" value="C:extracellular region"/>
    <property type="evidence" value="ECO:0007669"/>
    <property type="project" value="TreeGrafter"/>
</dbReference>
<dbReference type="CDD" id="cd13432">
    <property type="entry name" value="LDT_IgD_like_2"/>
    <property type="match status" value="1"/>
</dbReference>
<protein>
    <submittedName>
        <fullName evidence="10">Lipoprotein-anchoring transpeptidase ErfK/SrfK</fullName>
    </submittedName>
</protein>
<dbReference type="RefSeq" id="WP_106248712.1">
    <property type="nucleotide sequence ID" value="NZ_PVZC01000006.1"/>
</dbReference>
<evidence type="ECO:0000256" key="2">
    <source>
        <dbReference type="ARBA" id="ARBA00022679"/>
    </source>
</evidence>
<evidence type="ECO:0000256" key="3">
    <source>
        <dbReference type="ARBA" id="ARBA00022960"/>
    </source>
</evidence>
<dbReference type="Pfam" id="PF03734">
    <property type="entry name" value="YkuD"/>
    <property type="match status" value="1"/>
</dbReference>
<evidence type="ECO:0000313" key="11">
    <source>
        <dbReference type="Proteomes" id="UP000237846"/>
    </source>
</evidence>
<dbReference type="Gene3D" id="2.40.440.10">
    <property type="entry name" value="L,D-transpeptidase catalytic domain-like"/>
    <property type="match status" value="1"/>
</dbReference>
<dbReference type="InterPro" id="IPR005490">
    <property type="entry name" value="LD_TPept_cat_dom"/>
</dbReference>
<feature type="region of interest" description="Disordered" evidence="8">
    <location>
        <begin position="423"/>
        <end position="451"/>
    </location>
</feature>
<dbReference type="GO" id="GO:0018104">
    <property type="term" value="P:peptidoglycan-protein cross-linking"/>
    <property type="evidence" value="ECO:0007669"/>
    <property type="project" value="TreeGrafter"/>
</dbReference>
<dbReference type="GO" id="GO:0016746">
    <property type="term" value="F:acyltransferase activity"/>
    <property type="evidence" value="ECO:0007669"/>
    <property type="project" value="UniProtKB-KW"/>
</dbReference>
<organism evidence="10 11">
    <name type="scientific">Allonocardiopsis opalescens</name>
    <dbReference type="NCBI Taxonomy" id="1144618"/>
    <lineage>
        <taxon>Bacteria</taxon>
        <taxon>Bacillati</taxon>
        <taxon>Actinomycetota</taxon>
        <taxon>Actinomycetes</taxon>
        <taxon>Streptosporangiales</taxon>
        <taxon>Allonocardiopsis</taxon>
    </lineage>
</organism>
<evidence type="ECO:0000256" key="1">
    <source>
        <dbReference type="ARBA" id="ARBA00004752"/>
    </source>
</evidence>
<evidence type="ECO:0000313" key="10">
    <source>
        <dbReference type="EMBL" id="PRX97047.1"/>
    </source>
</evidence>
<keyword evidence="2" id="KW-0808">Transferase</keyword>
<name>A0A2T0PZT6_9ACTN</name>
<dbReference type="Pfam" id="PF17964">
    <property type="entry name" value="Big_10"/>
    <property type="match status" value="1"/>
</dbReference>
<feature type="active site" description="Proton donor/acceptor" evidence="7">
    <location>
        <position position="356"/>
    </location>
</feature>
<keyword evidence="11" id="KW-1185">Reference proteome</keyword>
<dbReference type="OrthoDB" id="5242354at2"/>
<dbReference type="PROSITE" id="PS51257">
    <property type="entry name" value="PROKAR_LIPOPROTEIN"/>
    <property type="match status" value="1"/>
</dbReference>
<dbReference type="PANTHER" id="PTHR30582:SF2">
    <property type="entry name" value="L,D-TRANSPEPTIDASE YCIB-RELATED"/>
    <property type="match status" value="1"/>
</dbReference>
<dbReference type="InterPro" id="IPR050979">
    <property type="entry name" value="LD-transpeptidase"/>
</dbReference>
<evidence type="ECO:0000256" key="8">
    <source>
        <dbReference type="SAM" id="MobiDB-lite"/>
    </source>
</evidence>
<dbReference type="SUPFAM" id="SSF141523">
    <property type="entry name" value="L,D-transpeptidase catalytic domain-like"/>
    <property type="match status" value="1"/>
</dbReference>